<dbReference type="Proteomes" id="UP000308349">
    <property type="component" value="Unassembled WGS sequence"/>
</dbReference>
<evidence type="ECO:0000256" key="1">
    <source>
        <dbReference type="SAM" id="Phobius"/>
    </source>
</evidence>
<gene>
    <name evidence="2" type="ORF">FEK35_16800</name>
</gene>
<reference evidence="2 3" key="1">
    <citation type="submission" date="2019-05" db="EMBL/GenBank/DDBJ databases">
        <title>Genomes sequences of two Nocardia cyriacigeorgica environmental isolates, type strains Nocardia asteroides ATCC 19247 and Nocardia cyriacigeorgica DSM 44484.</title>
        <authorList>
            <person name="Vautrin F."/>
            <person name="Bergeron E."/>
            <person name="Dubost A."/>
            <person name="Abrouk D."/>
            <person name="Rodriguez Nava V."/>
            <person name="Pujic P."/>
        </authorList>
    </citation>
    <scope>NUCLEOTIDE SEQUENCE [LARGE SCALE GENOMIC DNA]</scope>
    <source>
        <strain evidence="2 3">EML 1456</strain>
    </source>
</reference>
<dbReference type="OrthoDB" id="57558at2"/>
<name>A0A5R8PCX8_9NOCA</name>
<feature type="transmembrane region" description="Helical" evidence="1">
    <location>
        <begin position="49"/>
        <end position="68"/>
    </location>
</feature>
<evidence type="ECO:0008006" key="4">
    <source>
        <dbReference type="Google" id="ProtNLM"/>
    </source>
</evidence>
<keyword evidence="1" id="KW-0812">Transmembrane</keyword>
<comment type="caution">
    <text evidence="2">The sequence shown here is derived from an EMBL/GenBank/DDBJ whole genome shotgun (WGS) entry which is preliminary data.</text>
</comment>
<keyword evidence="1" id="KW-0472">Membrane</keyword>
<sequence>MILFGIFAVYLVRVSRVESDEEDEEGAGVLVGSAAWIAAGSVRTRRWSAVAMLVLAAGAILLMAEPFAESLVDTGAELGISQFLLVQWVAPLASETPEFIAVLILVWTLRRRWGRRSSCSSYWS</sequence>
<evidence type="ECO:0000313" key="2">
    <source>
        <dbReference type="EMBL" id="TLG08835.1"/>
    </source>
</evidence>
<accession>A0A5R8PCX8</accession>
<organism evidence="2 3">
    <name type="scientific">Nocardia cyriacigeorgica</name>
    <dbReference type="NCBI Taxonomy" id="135487"/>
    <lineage>
        <taxon>Bacteria</taxon>
        <taxon>Bacillati</taxon>
        <taxon>Actinomycetota</taxon>
        <taxon>Actinomycetes</taxon>
        <taxon>Mycobacteriales</taxon>
        <taxon>Nocardiaceae</taxon>
        <taxon>Nocardia</taxon>
    </lineage>
</organism>
<dbReference type="AlphaFoldDB" id="A0A5R8PCX8"/>
<proteinExistence type="predicted"/>
<feature type="transmembrane region" description="Helical" evidence="1">
    <location>
        <begin position="88"/>
        <end position="109"/>
    </location>
</feature>
<dbReference type="EMBL" id="VBUU01000016">
    <property type="protein sequence ID" value="TLG08835.1"/>
    <property type="molecule type" value="Genomic_DNA"/>
</dbReference>
<evidence type="ECO:0000313" key="3">
    <source>
        <dbReference type="Proteomes" id="UP000308349"/>
    </source>
</evidence>
<keyword evidence="1" id="KW-1133">Transmembrane helix</keyword>
<protein>
    <recommendedName>
        <fullName evidence="4">Sodium/calcium exchanger membrane region domain-containing protein</fullName>
    </recommendedName>
</protein>